<feature type="transmembrane region" description="Helical" evidence="6">
    <location>
        <begin position="239"/>
        <end position="265"/>
    </location>
</feature>
<protein>
    <submittedName>
        <fullName evidence="7">7TM chemoreceptor</fullName>
    </submittedName>
</protein>
<dbReference type="PANTHER" id="PTHR22945:SF90">
    <property type="entry name" value="G_PROTEIN_RECEP_F1_2 DOMAIN-CONTAINING PROTEIN"/>
    <property type="match status" value="1"/>
</dbReference>
<dbReference type="AlphaFoldDB" id="A0A0B1TBI0"/>
<keyword evidence="3 6" id="KW-0812">Transmembrane</keyword>
<evidence type="ECO:0000313" key="8">
    <source>
        <dbReference type="Proteomes" id="UP000053660"/>
    </source>
</evidence>
<dbReference type="InterPro" id="IPR050920">
    <property type="entry name" value="Nematode_rcpt-like_delta"/>
</dbReference>
<evidence type="ECO:0000313" key="7">
    <source>
        <dbReference type="EMBL" id="KHJ93506.1"/>
    </source>
</evidence>
<name>A0A0B1TBI0_OESDE</name>
<organism evidence="7 8">
    <name type="scientific">Oesophagostomum dentatum</name>
    <name type="common">Nodular worm</name>
    <dbReference type="NCBI Taxonomy" id="61180"/>
    <lineage>
        <taxon>Eukaryota</taxon>
        <taxon>Metazoa</taxon>
        <taxon>Ecdysozoa</taxon>
        <taxon>Nematoda</taxon>
        <taxon>Chromadorea</taxon>
        <taxon>Rhabditida</taxon>
        <taxon>Rhabditina</taxon>
        <taxon>Rhabditomorpha</taxon>
        <taxon>Strongyloidea</taxon>
        <taxon>Strongylidae</taxon>
        <taxon>Oesophagostomum</taxon>
    </lineage>
</organism>
<evidence type="ECO:0000256" key="4">
    <source>
        <dbReference type="ARBA" id="ARBA00022989"/>
    </source>
</evidence>
<comment type="subcellular location">
    <subcellularLocation>
        <location evidence="1">Membrane</location>
        <topology evidence="1">Multi-pass membrane protein</topology>
    </subcellularLocation>
</comment>
<feature type="transmembrane region" description="Helical" evidence="6">
    <location>
        <begin position="207"/>
        <end position="227"/>
    </location>
</feature>
<dbReference type="GO" id="GO:0016020">
    <property type="term" value="C:membrane"/>
    <property type="evidence" value="ECO:0007669"/>
    <property type="project" value="UniProtKB-SubCell"/>
</dbReference>
<gene>
    <name evidence="7" type="ORF">OESDEN_06579</name>
</gene>
<reference evidence="7 8" key="1">
    <citation type="submission" date="2014-03" db="EMBL/GenBank/DDBJ databases">
        <title>Draft genome of the hookworm Oesophagostomum dentatum.</title>
        <authorList>
            <person name="Mitreva M."/>
        </authorList>
    </citation>
    <scope>NUCLEOTIDE SEQUENCE [LARGE SCALE GENOMIC DNA]</scope>
    <source>
        <strain evidence="7 8">OD-Hann</strain>
    </source>
</reference>
<comment type="similarity">
    <text evidence="2">Belongs to the nematode receptor-like protein srd family.</text>
</comment>
<accession>A0A0B1TBI0</accession>
<feature type="transmembrane region" description="Helical" evidence="6">
    <location>
        <begin position="277"/>
        <end position="298"/>
    </location>
</feature>
<feature type="transmembrane region" description="Helical" evidence="6">
    <location>
        <begin position="43"/>
        <end position="61"/>
    </location>
</feature>
<keyword evidence="7" id="KW-0675">Receptor</keyword>
<evidence type="ECO:0000256" key="1">
    <source>
        <dbReference type="ARBA" id="ARBA00004141"/>
    </source>
</evidence>
<keyword evidence="5 6" id="KW-0472">Membrane</keyword>
<dbReference type="EMBL" id="KN550736">
    <property type="protein sequence ID" value="KHJ93506.1"/>
    <property type="molecule type" value="Genomic_DNA"/>
</dbReference>
<feature type="transmembrane region" description="Helical" evidence="6">
    <location>
        <begin position="157"/>
        <end position="178"/>
    </location>
</feature>
<sequence length="308" mass="34954">MHAPALISAIIHTFITVTGIFTNGILFYLVITQTPKTYRTYSILILFSALCDFLCCSSELFTQARMIPGEMGFFFIYHGPCRFLGPSMCHAGKAVRQQQVRALRFLSEREGTFELKIVYTRAHDSDAEVRQRIAEAFQYSVNDECVSGNLNILSVPVSVVLLHMTVTIVPAYTIILFLRRSIVRKLSELHAMSESTRQLHSQFLKAITYQACIPIFYSTTVFAYALGQSNIIHHPFLEYSSLICAGSIPVLTPMASLYFIYPYLLVVKKTPKIIRTYSILILNGAVCDLLMCLGELFLQQRYDYETME</sequence>
<feature type="transmembrane region" description="Helical" evidence="6">
    <location>
        <begin position="6"/>
        <end position="31"/>
    </location>
</feature>
<keyword evidence="4 6" id="KW-1133">Transmembrane helix</keyword>
<evidence type="ECO:0000256" key="6">
    <source>
        <dbReference type="SAM" id="Phobius"/>
    </source>
</evidence>
<evidence type="ECO:0000256" key="2">
    <source>
        <dbReference type="ARBA" id="ARBA00009166"/>
    </source>
</evidence>
<proteinExistence type="inferred from homology"/>
<dbReference type="Pfam" id="PF10317">
    <property type="entry name" value="7TM_GPCR_Srd"/>
    <property type="match status" value="3"/>
</dbReference>
<dbReference type="PANTHER" id="PTHR22945">
    <property type="entry name" value="SERPENTINE RECEPTOR, CLASS D DELTA"/>
    <property type="match status" value="1"/>
</dbReference>
<dbReference type="InterPro" id="IPR019421">
    <property type="entry name" value="7TM_GPCR_serpentine_rcpt_Srd"/>
</dbReference>
<evidence type="ECO:0000256" key="3">
    <source>
        <dbReference type="ARBA" id="ARBA00022692"/>
    </source>
</evidence>
<dbReference type="OrthoDB" id="5866609at2759"/>
<keyword evidence="8" id="KW-1185">Reference proteome</keyword>
<evidence type="ECO:0000256" key="5">
    <source>
        <dbReference type="ARBA" id="ARBA00023136"/>
    </source>
</evidence>
<dbReference type="Proteomes" id="UP000053660">
    <property type="component" value="Unassembled WGS sequence"/>
</dbReference>